<name>A0A6G1JEB5_9PLEO</name>
<organism evidence="3 4">
    <name type="scientific">Lentithecium fluviatile CBS 122367</name>
    <dbReference type="NCBI Taxonomy" id="1168545"/>
    <lineage>
        <taxon>Eukaryota</taxon>
        <taxon>Fungi</taxon>
        <taxon>Dikarya</taxon>
        <taxon>Ascomycota</taxon>
        <taxon>Pezizomycotina</taxon>
        <taxon>Dothideomycetes</taxon>
        <taxon>Pleosporomycetidae</taxon>
        <taxon>Pleosporales</taxon>
        <taxon>Massarineae</taxon>
        <taxon>Lentitheciaceae</taxon>
        <taxon>Lentithecium</taxon>
    </lineage>
</organism>
<dbReference type="InterPro" id="IPR009737">
    <property type="entry name" value="Aim32/Apd1-like"/>
</dbReference>
<proteinExistence type="inferred from homology"/>
<dbReference type="Proteomes" id="UP000799291">
    <property type="component" value="Unassembled WGS sequence"/>
</dbReference>
<keyword evidence="4" id="KW-1185">Reference proteome</keyword>
<dbReference type="EMBL" id="MU005573">
    <property type="protein sequence ID" value="KAF2688515.1"/>
    <property type="molecule type" value="Genomic_DNA"/>
</dbReference>
<dbReference type="OrthoDB" id="10253744at2759"/>
<protein>
    <recommendedName>
        <fullName evidence="2">Altered inheritance of mitochondria protein 32</fullName>
    </recommendedName>
</protein>
<dbReference type="PANTHER" id="PTHR31902:SF7">
    <property type="entry name" value="ALTERED INHERITANCE OF MITOCHONDRIA PROTEIN 32"/>
    <property type="match status" value="1"/>
</dbReference>
<dbReference type="PANTHER" id="PTHR31902">
    <property type="entry name" value="ACTIN PATCHES DISTAL PROTEIN 1"/>
    <property type="match status" value="1"/>
</dbReference>
<evidence type="ECO:0000256" key="1">
    <source>
        <dbReference type="ARBA" id="ARBA00038208"/>
    </source>
</evidence>
<dbReference type="CDD" id="cd03062">
    <property type="entry name" value="TRX_Fd_Sucrase"/>
    <property type="match status" value="1"/>
</dbReference>
<accession>A0A6G1JEB5</accession>
<dbReference type="Gene3D" id="3.40.30.10">
    <property type="entry name" value="Glutaredoxin"/>
    <property type="match status" value="1"/>
</dbReference>
<evidence type="ECO:0000256" key="2">
    <source>
        <dbReference type="ARBA" id="ARBA00040895"/>
    </source>
</evidence>
<evidence type="ECO:0000313" key="3">
    <source>
        <dbReference type="EMBL" id="KAF2688515.1"/>
    </source>
</evidence>
<dbReference type="AlphaFoldDB" id="A0A6G1JEB5"/>
<gene>
    <name evidence="3" type="ORF">K458DRAFT_293568</name>
</gene>
<dbReference type="InterPro" id="IPR036249">
    <property type="entry name" value="Thioredoxin-like_sf"/>
</dbReference>
<comment type="similarity">
    <text evidence="1">Belongs to the AIM32 family.</text>
</comment>
<sequence>MPPLLPTAPCIRALRSHTAPTIPPHYQFQSALRLRALSTTAPIPHTPICPSPTCTCSPTPPNLDIDRKTPLLHTMASYSQHLLVCTGKDNWSSRIEDETTPSGDFVRGVKGVIGKGGEGFDPFNNVMLTASSFPSPESEGRGATTTTALLFPAFKRILAIPHTSASYSALATAYLKATLLHPAHANLSPAQKAHLTRDPSLASELPPAAPITTPTVLICGHGGRDQRCGILGPILRAGFQAEFTRRGIDGSVGLISHIGGHKYAGNVIIYIPPGWRGITARSGSLTQGTESGLSGTGIWYGRVGPENVEGVVEETLVKGRIITELFRGGITREGRMLGRMLEEQIKREGGEEGGLKLKPRARR</sequence>
<reference evidence="3" key="1">
    <citation type="journal article" date="2020" name="Stud. Mycol.">
        <title>101 Dothideomycetes genomes: a test case for predicting lifestyles and emergence of pathogens.</title>
        <authorList>
            <person name="Haridas S."/>
            <person name="Albert R."/>
            <person name="Binder M."/>
            <person name="Bloem J."/>
            <person name="Labutti K."/>
            <person name="Salamov A."/>
            <person name="Andreopoulos B."/>
            <person name="Baker S."/>
            <person name="Barry K."/>
            <person name="Bills G."/>
            <person name="Bluhm B."/>
            <person name="Cannon C."/>
            <person name="Castanera R."/>
            <person name="Culley D."/>
            <person name="Daum C."/>
            <person name="Ezra D."/>
            <person name="Gonzalez J."/>
            <person name="Henrissat B."/>
            <person name="Kuo A."/>
            <person name="Liang C."/>
            <person name="Lipzen A."/>
            <person name="Lutzoni F."/>
            <person name="Magnuson J."/>
            <person name="Mondo S."/>
            <person name="Nolan M."/>
            <person name="Ohm R."/>
            <person name="Pangilinan J."/>
            <person name="Park H.-J."/>
            <person name="Ramirez L."/>
            <person name="Alfaro M."/>
            <person name="Sun H."/>
            <person name="Tritt A."/>
            <person name="Yoshinaga Y."/>
            <person name="Zwiers L.-H."/>
            <person name="Turgeon B."/>
            <person name="Goodwin S."/>
            <person name="Spatafora J."/>
            <person name="Crous P."/>
            <person name="Grigoriev I."/>
        </authorList>
    </citation>
    <scope>NUCLEOTIDE SEQUENCE</scope>
    <source>
        <strain evidence="3">CBS 122367</strain>
    </source>
</reference>
<dbReference type="SUPFAM" id="SSF52833">
    <property type="entry name" value="Thioredoxin-like"/>
    <property type="match status" value="1"/>
</dbReference>
<evidence type="ECO:0000313" key="4">
    <source>
        <dbReference type="Proteomes" id="UP000799291"/>
    </source>
</evidence>
<dbReference type="Pfam" id="PF06999">
    <property type="entry name" value="Suc_Fer-like"/>
    <property type="match status" value="1"/>
</dbReference>